<evidence type="ECO:0000313" key="2">
    <source>
        <dbReference type="Proteomes" id="UP000050416"/>
    </source>
</evidence>
<organism evidence="1 2">
    <name type="scientific">Marinobacter excellens HL-55</name>
    <dbReference type="NCBI Taxonomy" id="1305731"/>
    <lineage>
        <taxon>Bacteria</taxon>
        <taxon>Pseudomonadati</taxon>
        <taxon>Pseudomonadota</taxon>
        <taxon>Gammaproteobacteria</taxon>
        <taxon>Pseudomonadales</taxon>
        <taxon>Marinobacteraceae</taxon>
        <taxon>Marinobacter</taxon>
    </lineage>
</organism>
<accession>A0A0P7YGT5</accession>
<dbReference type="STRING" id="1305731.GCA_000934705_02995"/>
<protein>
    <submittedName>
        <fullName evidence="1">Uncharacterized protein</fullName>
    </submittedName>
</protein>
<proteinExistence type="predicted"/>
<evidence type="ECO:0000313" key="1">
    <source>
        <dbReference type="EMBL" id="KPQ28949.1"/>
    </source>
</evidence>
<sequence>MKFLCPRHRRMFASLSLNEQNDLWMFWMEYAFTFSETEQTEKMIVATGSAFDLACLARAEHPEYMHVELTLSAILVCRALRDRGDYTAADYVLFSALESLQSVGPCYTSPSGGCSTDQCIEVLLDTSRQSGFFAEYLNWPTTPLAPRPHYSTVVSH</sequence>
<dbReference type="AlphaFoldDB" id="A0A0P7YGT5"/>
<dbReference type="OrthoDB" id="6365056at2"/>
<reference evidence="1 2" key="1">
    <citation type="submission" date="2015-09" db="EMBL/GenBank/DDBJ databases">
        <title>Identification and resolution of microdiversity through metagenomic sequencing of parallel consortia.</title>
        <authorList>
            <person name="Nelson W.C."/>
            <person name="Romine M.F."/>
            <person name="Lindemann S.R."/>
        </authorList>
    </citation>
    <scope>NUCLEOTIDE SEQUENCE [LARGE SCALE GENOMIC DNA]</scope>
    <source>
        <strain evidence="1">HL-55</strain>
    </source>
</reference>
<name>A0A0P7YGT5_9GAMM</name>
<dbReference type="PATRIC" id="fig|1305731.5.peg.71"/>
<dbReference type="EMBL" id="LJZQ01000010">
    <property type="protein sequence ID" value="KPQ28949.1"/>
    <property type="molecule type" value="Genomic_DNA"/>
</dbReference>
<gene>
    <name evidence="1" type="ORF">HLUCCX14_08660</name>
</gene>
<comment type="caution">
    <text evidence="1">The sequence shown here is derived from an EMBL/GenBank/DDBJ whole genome shotgun (WGS) entry which is preliminary data.</text>
</comment>
<dbReference type="Proteomes" id="UP000050416">
    <property type="component" value="Unassembled WGS sequence"/>
</dbReference>